<sequence length="115" mass="11822">MEEDFSDALPTATLQVSFKSPPPYPATASIGRLAQLGQEEAEGLGLPYGTGLKDGTSDANALVACAGIPSLAGLGPIGDKEHNAKEEAVPEATRYRATSSFVNITPTVAYAKAIS</sequence>
<dbReference type="Proteomes" id="UP000612362">
    <property type="component" value="Unassembled WGS sequence"/>
</dbReference>
<keyword evidence="2" id="KW-1185">Reference proteome</keyword>
<evidence type="ECO:0000313" key="2">
    <source>
        <dbReference type="Proteomes" id="UP000612362"/>
    </source>
</evidence>
<name>A0A8J3I3T6_9CHLR</name>
<dbReference type="RefSeq" id="WP_220196363.1">
    <property type="nucleotide sequence ID" value="NZ_BNJF01000002.1"/>
</dbReference>
<comment type="caution">
    <text evidence="1">The sequence shown here is derived from an EMBL/GenBank/DDBJ whole genome shotgun (WGS) entry which is preliminary data.</text>
</comment>
<dbReference type="AlphaFoldDB" id="A0A8J3I3T6"/>
<proteinExistence type="predicted"/>
<protein>
    <submittedName>
        <fullName evidence="1">Uncharacterized protein</fullName>
    </submittedName>
</protein>
<gene>
    <name evidence="1" type="ORF">KSX_52040</name>
</gene>
<dbReference type="Gene3D" id="3.40.630.10">
    <property type="entry name" value="Zn peptidases"/>
    <property type="match status" value="1"/>
</dbReference>
<accession>A0A8J3I3T6</accession>
<evidence type="ECO:0000313" key="1">
    <source>
        <dbReference type="EMBL" id="GHO47041.1"/>
    </source>
</evidence>
<organism evidence="1 2">
    <name type="scientific">Ktedonospora formicarum</name>
    <dbReference type="NCBI Taxonomy" id="2778364"/>
    <lineage>
        <taxon>Bacteria</taxon>
        <taxon>Bacillati</taxon>
        <taxon>Chloroflexota</taxon>
        <taxon>Ktedonobacteria</taxon>
        <taxon>Ktedonobacterales</taxon>
        <taxon>Ktedonobacteraceae</taxon>
        <taxon>Ktedonospora</taxon>
    </lineage>
</organism>
<reference evidence="1" key="1">
    <citation type="submission" date="2020-10" db="EMBL/GenBank/DDBJ databases">
        <title>Taxonomic study of unclassified bacteria belonging to the class Ktedonobacteria.</title>
        <authorList>
            <person name="Yabe S."/>
            <person name="Wang C.M."/>
            <person name="Zheng Y."/>
            <person name="Sakai Y."/>
            <person name="Cavaletti L."/>
            <person name="Monciardini P."/>
            <person name="Donadio S."/>
        </authorList>
    </citation>
    <scope>NUCLEOTIDE SEQUENCE</scope>
    <source>
        <strain evidence="1">SOSP1-1</strain>
    </source>
</reference>
<dbReference type="Gene3D" id="3.30.70.360">
    <property type="match status" value="1"/>
</dbReference>
<dbReference type="EMBL" id="BNJF01000002">
    <property type="protein sequence ID" value="GHO47041.1"/>
    <property type="molecule type" value="Genomic_DNA"/>
</dbReference>